<evidence type="ECO:0000256" key="1">
    <source>
        <dbReference type="SAM" id="Phobius"/>
    </source>
</evidence>
<keyword evidence="1" id="KW-1133">Transmembrane helix</keyword>
<evidence type="ECO:0000313" key="5">
    <source>
        <dbReference type="Proteomes" id="UP000224871"/>
    </source>
</evidence>
<feature type="transmembrane region" description="Helical" evidence="1">
    <location>
        <begin position="6"/>
        <end position="26"/>
    </location>
</feature>
<dbReference type="EMBL" id="NIBU01000103">
    <property type="protein sequence ID" value="PHM27975.1"/>
    <property type="molecule type" value="Genomic_DNA"/>
</dbReference>
<name>A0A1N6MRT9_9GAMM</name>
<protein>
    <submittedName>
        <fullName evidence="3">Uncharacterized protein</fullName>
    </submittedName>
</protein>
<dbReference type="Proteomes" id="UP000224871">
    <property type="component" value="Unassembled WGS sequence"/>
</dbReference>
<dbReference type="Proteomes" id="UP000196435">
    <property type="component" value="Unassembled WGS sequence"/>
</dbReference>
<gene>
    <name evidence="2" type="ORF">Xinn_03905</name>
    <name evidence="3" type="ORF">XIS1_120006</name>
</gene>
<accession>A0A1N6MRT9</accession>
<reference evidence="4" key="1">
    <citation type="submission" date="2016-12" db="EMBL/GenBank/DDBJ databases">
        <authorList>
            <person name="Gaudriault S."/>
        </authorList>
    </citation>
    <scope>NUCLEOTIDE SEQUENCE [LARGE SCALE GENOMIC DNA]</scope>
    <source>
        <strain evidence="4">HGB1681 (deposited as PTA-6826 in the American Type Culture Collection)</strain>
    </source>
</reference>
<reference evidence="3" key="2">
    <citation type="submission" date="2016-12" db="EMBL/GenBank/DDBJ databases">
        <authorList>
            <person name="Song W.-J."/>
            <person name="Kurnit D.M."/>
        </authorList>
    </citation>
    <scope>NUCLEOTIDE SEQUENCE [LARGE SCALE GENOMIC DNA]</scope>
    <source>
        <strain evidence="3">HGB1681</strain>
    </source>
</reference>
<dbReference type="AlphaFoldDB" id="A0A1N6MRT9"/>
<keyword evidence="5" id="KW-1185">Reference proteome</keyword>
<reference evidence="2 5" key="3">
    <citation type="journal article" date="2017" name="Nat. Microbiol.">
        <title>Natural product diversity associated with the nematode symbionts Photorhabdus and Xenorhabdus.</title>
        <authorList>
            <person name="Tobias N.J."/>
            <person name="Wolff H."/>
            <person name="Djahanschiri B."/>
            <person name="Grundmann F."/>
            <person name="Kronenwerth M."/>
            <person name="Shi Y.M."/>
            <person name="Simonyi S."/>
            <person name="Grun P."/>
            <person name="Shapiro-Ilan D."/>
            <person name="Pidot S.J."/>
            <person name="Stinear T.P."/>
            <person name="Ebersberger I."/>
            <person name="Bode H.B."/>
        </authorList>
    </citation>
    <scope>NUCLEOTIDE SEQUENCE [LARGE SCALE GENOMIC DNA]</scope>
    <source>
        <strain evidence="2 5">DSM 16336</strain>
    </source>
</reference>
<evidence type="ECO:0000313" key="4">
    <source>
        <dbReference type="Proteomes" id="UP000196435"/>
    </source>
</evidence>
<evidence type="ECO:0000313" key="3">
    <source>
        <dbReference type="EMBL" id="SIP71573.1"/>
    </source>
</evidence>
<organism evidence="3 4">
    <name type="scientific">Xenorhabdus innexi</name>
    <dbReference type="NCBI Taxonomy" id="290109"/>
    <lineage>
        <taxon>Bacteria</taxon>
        <taxon>Pseudomonadati</taxon>
        <taxon>Pseudomonadota</taxon>
        <taxon>Gammaproteobacteria</taxon>
        <taxon>Enterobacterales</taxon>
        <taxon>Morganellaceae</taxon>
        <taxon>Xenorhabdus</taxon>
    </lineage>
</organism>
<dbReference type="RefSeq" id="WP_244590269.1">
    <property type="nucleotide sequence ID" value="NZ_CAWNQC010000006.1"/>
</dbReference>
<proteinExistence type="predicted"/>
<evidence type="ECO:0000313" key="2">
    <source>
        <dbReference type="EMBL" id="PHM27975.1"/>
    </source>
</evidence>
<dbReference type="EMBL" id="FTLG01000024">
    <property type="protein sequence ID" value="SIP71573.1"/>
    <property type="molecule type" value="Genomic_DNA"/>
</dbReference>
<sequence>MRIIVVISIIIGCTIIFIGSFANVNLEYTKKNFIYYNLFTFDEIKNIPLISDNYIIYYNSPDGSSTMTNDIVFSNVNQDKKEELINYVENMGFQKYYDEYWGDERWRKGDVTINIKQNDNEHTILFLVEQS</sequence>
<keyword evidence="1" id="KW-0472">Membrane</keyword>
<keyword evidence="1" id="KW-0812">Transmembrane</keyword>